<evidence type="ECO:0000259" key="6">
    <source>
        <dbReference type="SMART" id="SM00363"/>
    </source>
</evidence>
<dbReference type="PANTHER" id="PTHR11831:SF4">
    <property type="entry name" value="SMALL RIBOSOMAL SUBUNIT PROTEIN US4M"/>
    <property type="match status" value="1"/>
</dbReference>
<gene>
    <name evidence="8" type="ORF">MNBD_GAMMA01-1180</name>
</gene>
<evidence type="ECO:0000256" key="2">
    <source>
        <dbReference type="ARBA" id="ARBA00022730"/>
    </source>
</evidence>
<dbReference type="SMART" id="SM01390">
    <property type="entry name" value="Ribosomal_S4"/>
    <property type="match status" value="1"/>
</dbReference>
<dbReference type="FunFam" id="1.10.1050.10:FF:000001">
    <property type="entry name" value="30S ribosomal protein S4"/>
    <property type="match status" value="1"/>
</dbReference>
<reference evidence="8" key="1">
    <citation type="submission" date="2018-06" db="EMBL/GenBank/DDBJ databases">
        <authorList>
            <person name="Zhirakovskaya E."/>
        </authorList>
    </citation>
    <scope>NUCLEOTIDE SEQUENCE</scope>
</reference>
<dbReference type="GO" id="GO:0019843">
    <property type="term" value="F:rRNA binding"/>
    <property type="evidence" value="ECO:0007669"/>
    <property type="project" value="UniProtKB-KW"/>
</dbReference>
<dbReference type="HAMAP" id="MF_01306_B">
    <property type="entry name" value="Ribosomal_uS4_B"/>
    <property type="match status" value="1"/>
</dbReference>
<dbReference type="InterPro" id="IPR036986">
    <property type="entry name" value="S4_RNA-bd_sf"/>
</dbReference>
<dbReference type="GO" id="GO:0042274">
    <property type="term" value="P:ribosomal small subunit biogenesis"/>
    <property type="evidence" value="ECO:0007669"/>
    <property type="project" value="TreeGrafter"/>
</dbReference>
<dbReference type="SMART" id="SM00363">
    <property type="entry name" value="S4"/>
    <property type="match status" value="1"/>
</dbReference>
<dbReference type="InterPro" id="IPR002942">
    <property type="entry name" value="S4_RNA-bd"/>
</dbReference>
<accession>A0A3B0V740</accession>
<evidence type="ECO:0000256" key="1">
    <source>
        <dbReference type="ARBA" id="ARBA00007465"/>
    </source>
</evidence>
<dbReference type="GO" id="GO:0003735">
    <property type="term" value="F:structural constituent of ribosome"/>
    <property type="evidence" value="ECO:0007669"/>
    <property type="project" value="InterPro"/>
</dbReference>
<dbReference type="InterPro" id="IPR022801">
    <property type="entry name" value="Ribosomal_uS4"/>
</dbReference>
<dbReference type="Pfam" id="PF01479">
    <property type="entry name" value="S4"/>
    <property type="match status" value="1"/>
</dbReference>
<dbReference type="CDD" id="cd00165">
    <property type="entry name" value="S4"/>
    <property type="match status" value="1"/>
</dbReference>
<comment type="similarity">
    <text evidence="1">Belongs to the universal ribosomal protein uS4 family.</text>
</comment>
<dbReference type="NCBIfam" id="NF003717">
    <property type="entry name" value="PRK05327.1"/>
    <property type="match status" value="1"/>
</dbReference>
<dbReference type="GO" id="GO:0006412">
    <property type="term" value="P:translation"/>
    <property type="evidence" value="ECO:0007669"/>
    <property type="project" value="InterPro"/>
</dbReference>
<evidence type="ECO:0000256" key="4">
    <source>
        <dbReference type="ARBA" id="ARBA00022980"/>
    </source>
</evidence>
<evidence type="ECO:0000256" key="5">
    <source>
        <dbReference type="ARBA" id="ARBA00023274"/>
    </source>
</evidence>
<organism evidence="8">
    <name type="scientific">hydrothermal vent metagenome</name>
    <dbReference type="NCBI Taxonomy" id="652676"/>
    <lineage>
        <taxon>unclassified sequences</taxon>
        <taxon>metagenomes</taxon>
        <taxon>ecological metagenomes</taxon>
    </lineage>
</organism>
<keyword evidence="4 8" id="KW-0689">Ribosomal protein</keyword>
<evidence type="ECO:0000259" key="7">
    <source>
        <dbReference type="SMART" id="SM01390"/>
    </source>
</evidence>
<dbReference type="PANTHER" id="PTHR11831">
    <property type="entry name" value="30S 40S RIBOSOMAL PROTEIN"/>
    <property type="match status" value="1"/>
</dbReference>
<keyword evidence="2" id="KW-0699">rRNA-binding</keyword>
<protein>
    <submittedName>
        <fullName evidence="8">SSU ribosomal protein S4p (S9e) @ SSU ribosomal protein S4p (S9e), zinc-independent</fullName>
    </submittedName>
</protein>
<keyword evidence="3" id="KW-0694">RNA-binding</keyword>
<dbReference type="EMBL" id="UOEW01000230">
    <property type="protein sequence ID" value="VAW39428.1"/>
    <property type="molecule type" value="Genomic_DNA"/>
</dbReference>
<dbReference type="NCBIfam" id="TIGR01017">
    <property type="entry name" value="rpsD_bact"/>
    <property type="match status" value="1"/>
</dbReference>
<dbReference type="InterPro" id="IPR001912">
    <property type="entry name" value="Ribosomal_uS4_N"/>
</dbReference>
<feature type="domain" description="RNA-binding S4" evidence="6">
    <location>
        <begin position="98"/>
        <end position="162"/>
    </location>
</feature>
<feature type="domain" description="Small ribosomal subunit protein uS4 N-terminal" evidence="7">
    <location>
        <begin position="3"/>
        <end position="97"/>
    </location>
</feature>
<dbReference type="AlphaFoldDB" id="A0A3B0V740"/>
<sequence length="209" mass="23837">MARYIGPTCKLARREGTDLMLKSPARAVETKCKLDQLPGQHGATMRRGKPTDYASQLREKQKVRRIYGVLEKQFRNYYKKAAKQKGATGENLLKLLETRLDNVVYRMGFAVTRSEARQLVSHKAIEVNGKTCNIPSLQIHEGDVISVREKSQKQLRIKEALSLWQEMSLFADWVAVDAKKMTGTFKNVPVRDDLPAEINENLIVELYSK</sequence>
<dbReference type="FunFam" id="3.10.290.10:FF:000001">
    <property type="entry name" value="30S ribosomal protein S4"/>
    <property type="match status" value="1"/>
</dbReference>
<dbReference type="Pfam" id="PF00163">
    <property type="entry name" value="Ribosomal_S4"/>
    <property type="match status" value="1"/>
</dbReference>
<dbReference type="InterPro" id="IPR018079">
    <property type="entry name" value="Ribosomal_uS4_CS"/>
</dbReference>
<dbReference type="PROSITE" id="PS50889">
    <property type="entry name" value="S4"/>
    <property type="match status" value="1"/>
</dbReference>
<proteinExistence type="inferred from homology"/>
<name>A0A3B0V740_9ZZZZ</name>
<dbReference type="GO" id="GO:0015935">
    <property type="term" value="C:small ribosomal subunit"/>
    <property type="evidence" value="ECO:0007669"/>
    <property type="project" value="InterPro"/>
</dbReference>
<dbReference type="Gene3D" id="3.10.290.10">
    <property type="entry name" value="RNA-binding S4 domain"/>
    <property type="match status" value="1"/>
</dbReference>
<dbReference type="InterPro" id="IPR005709">
    <property type="entry name" value="Ribosomal_uS4_bac-type"/>
</dbReference>
<dbReference type="PROSITE" id="PS00632">
    <property type="entry name" value="RIBOSOMAL_S4"/>
    <property type="match status" value="1"/>
</dbReference>
<dbReference type="SUPFAM" id="SSF55174">
    <property type="entry name" value="Alpha-L RNA-binding motif"/>
    <property type="match status" value="1"/>
</dbReference>
<dbReference type="Gene3D" id="1.10.1050.10">
    <property type="entry name" value="Ribosomal Protein S4 Delta 41, Chain A, domain 1"/>
    <property type="match status" value="1"/>
</dbReference>
<keyword evidence="5" id="KW-0687">Ribonucleoprotein</keyword>
<evidence type="ECO:0000256" key="3">
    <source>
        <dbReference type="ARBA" id="ARBA00022884"/>
    </source>
</evidence>
<evidence type="ECO:0000313" key="8">
    <source>
        <dbReference type="EMBL" id="VAW39428.1"/>
    </source>
</evidence>